<keyword evidence="3" id="KW-1133">Transmembrane helix</keyword>
<keyword evidence="3" id="KW-0812">Transmembrane</keyword>
<gene>
    <name evidence="4" type="ORF">LCGC14_1091530</name>
</gene>
<keyword evidence="1" id="KW-0175">Coiled coil</keyword>
<dbReference type="EMBL" id="LAZR01004852">
    <property type="protein sequence ID" value="KKN05017.1"/>
    <property type="molecule type" value="Genomic_DNA"/>
</dbReference>
<sequence length="237" mass="27918">MIENISFFLSKFLSLFSPLKFWDGILICALIFLIVNLLNRKRKYRVTSVSVNLPFNLGNITYEPTEEDRIVAWKLYTQLKTRKAALFFDENHDVIAEVYDSLYELFPIARDLLMSLPLYEIERSPSIADLILRVQNDGLRPHLTKWQSDFRRWWDKALAYPKYENLRPQDIQKKFPKYDELIGELKEMNVELNKYTEDLENIAKTSAGVKRKEKEMKLKPVRPSGMSSKTDEEAKDV</sequence>
<organism evidence="4">
    <name type="scientific">marine sediment metagenome</name>
    <dbReference type="NCBI Taxonomy" id="412755"/>
    <lineage>
        <taxon>unclassified sequences</taxon>
        <taxon>metagenomes</taxon>
        <taxon>ecological metagenomes</taxon>
    </lineage>
</organism>
<keyword evidence="3" id="KW-0472">Membrane</keyword>
<proteinExistence type="predicted"/>
<evidence type="ECO:0000256" key="1">
    <source>
        <dbReference type="SAM" id="Coils"/>
    </source>
</evidence>
<comment type="caution">
    <text evidence="4">The sequence shown here is derived from an EMBL/GenBank/DDBJ whole genome shotgun (WGS) entry which is preliminary data.</text>
</comment>
<dbReference type="AlphaFoldDB" id="A0A0F9MZX1"/>
<reference evidence="4" key="1">
    <citation type="journal article" date="2015" name="Nature">
        <title>Complex archaea that bridge the gap between prokaryotes and eukaryotes.</title>
        <authorList>
            <person name="Spang A."/>
            <person name="Saw J.H."/>
            <person name="Jorgensen S.L."/>
            <person name="Zaremba-Niedzwiedzka K."/>
            <person name="Martijn J."/>
            <person name="Lind A.E."/>
            <person name="van Eijk R."/>
            <person name="Schleper C."/>
            <person name="Guy L."/>
            <person name="Ettema T.J."/>
        </authorList>
    </citation>
    <scope>NUCLEOTIDE SEQUENCE</scope>
</reference>
<feature type="region of interest" description="Disordered" evidence="2">
    <location>
        <begin position="210"/>
        <end position="237"/>
    </location>
</feature>
<evidence type="ECO:0000313" key="4">
    <source>
        <dbReference type="EMBL" id="KKN05017.1"/>
    </source>
</evidence>
<protein>
    <submittedName>
        <fullName evidence="4">Uncharacterized protein</fullName>
    </submittedName>
</protein>
<name>A0A0F9MZX1_9ZZZZ</name>
<accession>A0A0F9MZX1</accession>
<feature type="coiled-coil region" evidence="1">
    <location>
        <begin position="178"/>
        <end position="205"/>
    </location>
</feature>
<feature type="transmembrane region" description="Helical" evidence="3">
    <location>
        <begin position="20"/>
        <end position="38"/>
    </location>
</feature>
<evidence type="ECO:0000256" key="3">
    <source>
        <dbReference type="SAM" id="Phobius"/>
    </source>
</evidence>
<evidence type="ECO:0000256" key="2">
    <source>
        <dbReference type="SAM" id="MobiDB-lite"/>
    </source>
</evidence>